<feature type="compositionally biased region" description="Polar residues" evidence="1">
    <location>
        <begin position="552"/>
        <end position="565"/>
    </location>
</feature>
<feature type="region of interest" description="Disordered" evidence="1">
    <location>
        <begin position="283"/>
        <end position="304"/>
    </location>
</feature>
<dbReference type="OrthoDB" id="2147836at2759"/>
<reference evidence="2 3" key="2">
    <citation type="submission" date="2016-08" db="EMBL/GenBank/DDBJ databases">
        <title>Pervasive Adenine N6-methylation of Active Genes in Fungi.</title>
        <authorList>
            <consortium name="DOE Joint Genome Institute"/>
            <person name="Mondo S.J."/>
            <person name="Dannebaum R.O."/>
            <person name="Kuo R.C."/>
            <person name="Labutti K."/>
            <person name="Haridas S."/>
            <person name="Kuo A."/>
            <person name="Salamov A."/>
            <person name="Ahrendt S.R."/>
            <person name="Lipzen A."/>
            <person name="Sullivan W."/>
            <person name="Andreopoulos W.B."/>
            <person name="Clum A."/>
            <person name="Lindquist E."/>
            <person name="Daum C."/>
            <person name="Ramamoorthy G.K."/>
            <person name="Gryganskyi A."/>
            <person name="Culley D."/>
            <person name="Magnuson J.K."/>
            <person name="James T.Y."/>
            <person name="O'Malley M.A."/>
            <person name="Stajich J.E."/>
            <person name="Spatafora J.W."/>
            <person name="Visel A."/>
            <person name="Grigoriev I.V."/>
        </authorList>
    </citation>
    <scope>NUCLEOTIDE SEQUENCE [LARGE SCALE GENOMIC DNA]</scope>
    <source>
        <strain evidence="3">finn</strain>
    </source>
</reference>
<dbReference type="Proteomes" id="UP000193719">
    <property type="component" value="Unassembled WGS sequence"/>
</dbReference>
<feature type="compositionally biased region" description="Acidic residues" evidence="1">
    <location>
        <begin position="203"/>
        <end position="212"/>
    </location>
</feature>
<reference evidence="2 3" key="1">
    <citation type="submission" date="2016-08" db="EMBL/GenBank/DDBJ databases">
        <title>Genomes of anaerobic fungi encode conserved fungal cellulosomes for biomass hydrolysis.</title>
        <authorList>
            <consortium name="DOE Joint Genome Institute"/>
            <person name="Haitjema C.H."/>
            <person name="Gilmore S.P."/>
            <person name="Henske J.K."/>
            <person name="Solomon K.V."/>
            <person name="De Groot R."/>
            <person name="Kuo A."/>
            <person name="Mondo S.J."/>
            <person name="Salamov A.A."/>
            <person name="Labutti K."/>
            <person name="Zhao Z."/>
            <person name="Chiniquy J."/>
            <person name="Barry K."/>
            <person name="Brewer H.M."/>
            <person name="Purvine S.O."/>
            <person name="Wright A.T."/>
            <person name="Boxma B."/>
            <person name="Van Alen T."/>
            <person name="Hackstein J.H."/>
            <person name="Baker S.E."/>
            <person name="Grigoriev I.V."/>
            <person name="O'Malley M.A."/>
        </authorList>
    </citation>
    <scope>NUCLEOTIDE SEQUENCE [LARGE SCALE GENOMIC DNA]</scope>
    <source>
        <strain evidence="3">finn</strain>
    </source>
</reference>
<accession>A0A1Y1VC37</accession>
<comment type="caution">
    <text evidence="2">The sequence shown here is derived from an EMBL/GenBank/DDBJ whole genome shotgun (WGS) entry which is preliminary data.</text>
</comment>
<dbReference type="AlphaFoldDB" id="A0A1Y1VC37"/>
<feature type="compositionally biased region" description="Low complexity" evidence="1">
    <location>
        <begin position="179"/>
        <end position="188"/>
    </location>
</feature>
<protein>
    <submittedName>
        <fullName evidence="2">Uncharacterized protein</fullName>
    </submittedName>
</protein>
<feature type="compositionally biased region" description="Polar residues" evidence="1">
    <location>
        <begin position="216"/>
        <end position="228"/>
    </location>
</feature>
<dbReference type="EMBL" id="MCFH01000017">
    <property type="protein sequence ID" value="ORX51826.1"/>
    <property type="molecule type" value="Genomic_DNA"/>
</dbReference>
<feature type="compositionally biased region" description="Polar residues" evidence="1">
    <location>
        <begin position="587"/>
        <end position="598"/>
    </location>
</feature>
<evidence type="ECO:0000313" key="2">
    <source>
        <dbReference type="EMBL" id="ORX51826.1"/>
    </source>
</evidence>
<feature type="region of interest" description="Disordered" evidence="1">
    <location>
        <begin position="141"/>
        <end position="261"/>
    </location>
</feature>
<feature type="region of interest" description="Disordered" evidence="1">
    <location>
        <begin position="439"/>
        <end position="497"/>
    </location>
</feature>
<evidence type="ECO:0000256" key="1">
    <source>
        <dbReference type="SAM" id="MobiDB-lite"/>
    </source>
</evidence>
<name>A0A1Y1VC37_9FUNG</name>
<feature type="region of interest" description="Disordered" evidence="1">
    <location>
        <begin position="378"/>
        <end position="421"/>
    </location>
</feature>
<evidence type="ECO:0000313" key="3">
    <source>
        <dbReference type="Proteomes" id="UP000193719"/>
    </source>
</evidence>
<proteinExistence type="predicted"/>
<organism evidence="2 3">
    <name type="scientific">Piromyces finnis</name>
    <dbReference type="NCBI Taxonomy" id="1754191"/>
    <lineage>
        <taxon>Eukaryota</taxon>
        <taxon>Fungi</taxon>
        <taxon>Fungi incertae sedis</taxon>
        <taxon>Chytridiomycota</taxon>
        <taxon>Chytridiomycota incertae sedis</taxon>
        <taxon>Neocallimastigomycetes</taxon>
        <taxon>Neocallimastigales</taxon>
        <taxon>Neocallimastigaceae</taxon>
        <taxon>Piromyces</taxon>
    </lineage>
</organism>
<keyword evidence="3" id="KW-1185">Reference proteome</keyword>
<feature type="compositionally biased region" description="Low complexity" evidence="1">
    <location>
        <begin position="573"/>
        <end position="586"/>
    </location>
</feature>
<feature type="compositionally biased region" description="Basic and acidic residues" evidence="1">
    <location>
        <begin position="232"/>
        <end position="254"/>
    </location>
</feature>
<sequence length="604" mass="68264">MNVVYNKRDYILPFKKYLNKPKKSVSFEQKVDFEYTYGKNDYDRKPIENVEQVTLRELYELTLSRIEARKSNVYYSNQVPKDDASDFIDYLNNNSITEEKKMNMFSKVEQEKINNMEVDELEGKSKNVKKIKLDFNKANSTLDSEEKQEGKSESLTNEANDSSVQHSNSNRSLEDNLEESNNNNNNNSGKTNPVKSVVVPFIESDDTEEITEETTNNKQQALTETCINTLPDEERVDSPKESKNFENQSKEVDVNRPPQGGRNVFLPNGDINFNNLPDTFISPKRLDSKNRRGSGSGINNPLDLAHYKPPIKSLDEINDPNYEKNVGHEPIPYGSHVVYEEPGLTSPNLEHAIPLYHRPQINYRNNLINMTYSNGYPVGSHPSSTETNEEISPKTNGNKVQEDEKKKEKKNNRKSLSFLHILKKSKSADNIKGKARMSLFKPATKMNSTPISTNTLNLNNENKKFASSPSPPLSSSSHIPSTNQDNVETNAKSSTKSNLSRISIVNNFQEPTINDLVSDGPALFNNENKTLSKYALKTLKLRQSDSQLRINTTSLQIPSSPSNLRKSPLSARSNHSSHSSHSNPNHTMTQKPINTTYVPNIALD</sequence>
<feature type="compositionally biased region" description="Polar residues" evidence="1">
    <location>
        <begin position="153"/>
        <end position="166"/>
    </location>
</feature>
<feature type="region of interest" description="Disordered" evidence="1">
    <location>
        <begin position="552"/>
        <end position="604"/>
    </location>
</feature>
<gene>
    <name evidence="2" type="ORF">BCR36DRAFT_411787</name>
</gene>
<feature type="compositionally biased region" description="Polar residues" evidence="1">
    <location>
        <begin position="482"/>
        <end position="497"/>
    </location>
</feature>